<dbReference type="Proteomes" id="UP000593576">
    <property type="component" value="Unassembled WGS sequence"/>
</dbReference>
<proteinExistence type="predicted"/>
<feature type="non-terminal residue" evidence="2">
    <location>
        <position position="121"/>
    </location>
</feature>
<dbReference type="Pfam" id="PF13966">
    <property type="entry name" value="zf-RVT"/>
    <property type="match status" value="1"/>
</dbReference>
<dbReference type="EMBL" id="JABFAF010000004">
    <property type="protein sequence ID" value="MBA0852327.1"/>
    <property type="molecule type" value="Genomic_DNA"/>
</dbReference>
<feature type="domain" description="Reverse transcriptase zinc-binding" evidence="1">
    <location>
        <begin position="27"/>
        <end position="118"/>
    </location>
</feature>
<sequence length="121" mass="14175">MQSNVFLYPKLPMKTAWCGVGKKTCQYSVRSGYKELMSRDECLEISDNIESMYKRLWSLSLPSKIKIKVWRALRGFLPTGQTLYNRRIRNNATCVRCNTDSKTFLHVVIDFNQVKSIWETI</sequence>
<dbReference type="AlphaFoldDB" id="A0A7J9L0X5"/>
<protein>
    <recommendedName>
        <fullName evidence="1">Reverse transcriptase zinc-binding domain-containing protein</fullName>
    </recommendedName>
</protein>
<evidence type="ECO:0000313" key="2">
    <source>
        <dbReference type="EMBL" id="MBA0852327.1"/>
    </source>
</evidence>
<evidence type="ECO:0000259" key="1">
    <source>
        <dbReference type="Pfam" id="PF13966"/>
    </source>
</evidence>
<dbReference type="InterPro" id="IPR026960">
    <property type="entry name" value="RVT-Znf"/>
</dbReference>
<organism evidence="2 3">
    <name type="scientific">Gossypium schwendimanii</name>
    <name type="common">Cotton</name>
    <dbReference type="NCBI Taxonomy" id="34291"/>
    <lineage>
        <taxon>Eukaryota</taxon>
        <taxon>Viridiplantae</taxon>
        <taxon>Streptophyta</taxon>
        <taxon>Embryophyta</taxon>
        <taxon>Tracheophyta</taxon>
        <taxon>Spermatophyta</taxon>
        <taxon>Magnoliopsida</taxon>
        <taxon>eudicotyledons</taxon>
        <taxon>Gunneridae</taxon>
        <taxon>Pentapetalae</taxon>
        <taxon>rosids</taxon>
        <taxon>malvids</taxon>
        <taxon>Malvales</taxon>
        <taxon>Malvaceae</taxon>
        <taxon>Malvoideae</taxon>
        <taxon>Gossypium</taxon>
    </lineage>
</organism>
<comment type="caution">
    <text evidence="2">The sequence shown here is derived from an EMBL/GenBank/DDBJ whole genome shotgun (WGS) entry which is preliminary data.</text>
</comment>
<evidence type="ECO:0000313" key="3">
    <source>
        <dbReference type="Proteomes" id="UP000593576"/>
    </source>
</evidence>
<gene>
    <name evidence="2" type="ORF">Goshw_003967</name>
</gene>
<reference evidence="2 3" key="1">
    <citation type="journal article" date="2019" name="Genome Biol. Evol.">
        <title>Insights into the evolution of the New World diploid cottons (Gossypium, subgenus Houzingenia) based on genome sequencing.</title>
        <authorList>
            <person name="Grover C.E."/>
            <person name="Arick M.A. 2nd"/>
            <person name="Thrash A."/>
            <person name="Conover J.L."/>
            <person name="Sanders W.S."/>
            <person name="Peterson D.G."/>
            <person name="Frelichowski J.E."/>
            <person name="Scheffler J.A."/>
            <person name="Scheffler B.E."/>
            <person name="Wendel J.F."/>
        </authorList>
    </citation>
    <scope>NUCLEOTIDE SEQUENCE [LARGE SCALE GENOMIC DNA]</scope>
    <source>
        <strain evidence="2">1</strain>
        <tissue evidence="2">Leaf</tissue>
    </source>
</reference>
<keyword evidence="3" id="KW-1185">Reference proteome</keyword>
<accession>A0A7J9L0X5</accession>
<name>A0A7J9L0X5_GOSSC</name>
<dbReference type="OrthoDB" id="1717299at2759"/>